<dbReference type="Proteomes" id="UP000236723">
    <property type="component" value="Unassembled WGS sequence"/>
</dbReference>
<proteinExistence type="predicted"/>
<sequence>MADRELKLNSLGRYSKESPLYILEEHGHCEVPAGCGGVVLRWRNPQAGVPFTMWLYTGGTCELRLDGAVPPSSRPLVPFGEHVLTFTMTEVDPAFMVLMFAAGHRPDAARDLRRSAPEASEVTLVSEAEGSWRYTFTEPDGDAWMFPGFDDSGWSPMVRQEDRLPLPEGQTWDPASYKLNRLAGFGATGLGVQGRGERVWIRKVFTIPGPGEEA</sequence>
<dbReference type="EMBL" id="FNVO01000020">
    <property type="protein sequence ID" value="SEG87218.1"/>
    <property type="molecule type" value="Genomic_DNA"/>
</dbReference>
<name>A0A1H6DPM6_9ACTN</name>
<keyword evidence="2" id="KW-1185">Reference proteome</keyword>
<reference evidence="2" key="1">
    <citation type="submission" date="2016-10" db="EMBL/GenBank/DDBJ databases">
        <authorList>
            <person name="Varghese N."/>
            <person name="Submissions S."/>
        </authorList>
    </citation>
    <scope>NUCLEOTIDE SEQUENCE [LARGE SCALE GENOMIC DNA]</scope>
    <source>
        <strain evidence="2">DSM 43163</strain>
    </source>
</reference>
<organism evidence="1 2">
    <name type="scientific">Thermomonospora echinospora</name>
    <dbReference type="NCBI Taxonomy" id="1992"/>
    <lineage>
        <taxon>Bacteria</taxon>
        <taxon>Bacillati</taxon>
        <taxon>Actinomycetota</taxon>
        <taxon>Actinomycetes</taxon>
        <taxon>Streptosporangiales</taxon>
        <taxon>Thermomonosporaceae</taxon>
        <taxon>Thermomonospora</taxon>
    </lineage>
</organism>
<dbReference type="OrthoDB" id="5513258at2"/>
<accession>A0A1H6DPM6</accession>
<evidence type="ECO:0000313" key="2">
    <source>
        <dbReference type="Proteomes" id="UP000236723"/>
    </source>
</evidence>
<gene>
    <name evidence="1" type="ORF">SAMN04489712_12089</name>
</gene>
<dbReference type="AlphaFoldDB" id="A0A1H6DPM6"/>
<protein>
    <submittedName>
        <fullName evidence="1">Uncharacterized protein</fullName>
    </submittedName>
</protein>
<dbReference type="RefSeq" id="WP_103943132.1">
    <property type="nucleotide sequence ID" value="NZ_FNVO01000020.1"/>
</dbReference>
<evidence type="ECO:0000313" key="1">
    <source>
        <dbReference type="EMBL" id="SEG87218.1"/>
    </source>
</evidence>